<dbReference type="Proteomes" id="UP000438429">
    <property type="component" value="Unassembled WGS sequence"/>
</dbReference>
<organism evidence="1 2">
    <name type="scientific">Scophthalmus maximus</name>
    <name type="common">Turbot</name>
    <name type="synonym">Psetta maxima</name>
    <dbReference type="NCBI Taxonomy" id="52904"/>
    <lineage>
        <taxon>Eukaryota</taxon>
        <taxon>Metazoa</taxon>
        <taxon>Chordata</taxon>
        <taxon>Craniata</taxon>
        <taxon>Vertebrata</taxon>
        <taxon>Euteleostomi</taxon>
        <taxon>Actinopterygii</taxon>
        <taxon>Neopterygii</taxon>
        <taxon>Teleostei</taxon>
        <taxon>Neoteleostei</taxon>
        <taxon>Acanthomorphata</taxon>
        <taxon>Carangaria</taxon>
        <taxon>Pleuronectiformes</taxon>
        <taxon>Pleuronectoidei</taxon>
        <taxon>Scophthalmidae</taxon>
        <taxon>Scophthalmus</taxon>
    </lineage>
</organism>
<gene>
    <name evidence="1" type="ORF">F2P81_006094</name>
</gene>
<dbReference type="AlphaFoldDB" id="A0A6A4TKK6"/>
<sequence>MVVKVDGSTAECGLNRLHQKRSCCKCRSLYRAKKRMKKSCLRFTGSSGFYMTKQLYYETPPASLGRHQMRKDDLFFLDFNCLIIPASSEEIMLHQADFPFGKAIASPPWFEPQSLDMLIKSLTR</sequence>
<comment type="caution">
    <text evidence="1">The sequence shown here is derived from an EMBL/GenBank/DDBJ whole genome shotgun (WGS) entry which is preliminary data.</text>
</comment>
<name>A0A6A4TKK6_SCOMX</name>
<evidence type="ECO:0000313" key="1">
    <source>
        <dbReference type="EMBL" id="KAF0042562.1"/>
    </source>
</evidence>
<protein>
    <submittedName>
        <fullName evidence="1">Uncharacterized protein</fullName>
    </submittedName>
</protein>
<proteinExistence type="predicted"/>
<reference evidence="1 2" key="1">
    <citation type="submission" date="2019-06" db="EMBL/GenBank/DDBJ databases">
        <title>Draft genomes of female and male turbot (Scophthalmus maximus).</title>
        <authorList>
            <person name="Xu H."/>
            <person name="Xu X.-W."/>
            <person name="Shao C."/>
            <person name="Chen S."/>
        </authorList>
    </citation>
    <scope>NUCLEOTIDE SEQUENCE [LARGE SCALE GENOMIC DNA]</scope>
    <source>
        <strain evidence="1">Ysfricsl-2016a</strain>
        <tissue evidence="1">Blood</tissue>
    </source>
</reference>
<evidence type="ECO:0000313" key="2">
    <source>
        <dbReference type="Proteomes" id="UP000438429"/>
    </source>
</evidence>
<accession>A0A6A4TKK6</accession>
<dbReference type="EMBL" id="VEVO01000005">
    <property type="protein sequence ID" value="KAF0042562.1"/>
    <property type="molecule type" value="Genomic_DNA"/>
</dbReference>